<evidence type="ECO:0000256" key="1">
    <source>
        <dbReference type="SAM" id="Phobius"/>
    </source>
</evidence>
<gene>
    <name evidence="2" type="ORF">GCM10010470_51280</name>
</gene>
<keyword evidence="1" id="KW-0472">Membrane</keyword>
<protein>
    <recommendedName>
        <fullName evidence="4">Nuclear transport factor 2 family protein</fullName>
    </recommendedName>
</protein>
<accession>A0ABN3VKH5</accession>
<dbReference type="EMBL" id="BAAAUX010000020">
    <property type="protein sequence ID" value="GAA2809752.1"/>
    <property type="molecule type" value="Genomic_DNA"/>
</dbReference>
<keyword evidence="1" id="KW-0812">Transmembrane</keyword>
<proteinExistence type="predicted"/>
<evidence type="ECO:0000313" key="2">
    <source>
        <dbReference type="EMBL" id="GAA2809752.1"/>
    </source>
</evidence>
<keyword evidence="1" id="KW-1133">Transmembrane helix</keyword>
<evidence type="ECO:0000313" key="3">
    <source>
        <dbReference type="Proteomes" id="UP001500979"/>
    </source>
</evidence>
<keyword evidence="3" id="KW-1185">Reference proteome</keyword>
<sequence length="196" mass="21258">MQWPTPTSAHKGTIWAKRLLWPLRFKFVRRLIYLTIILIVLYNMFMSTVNDLFGGGSGDGGTGTGGAPPDATPITSTNPQQAITGAYNYLRSDQPERACRLFDETGQAAFSAAHGSPNDCATAARNIRTQITAPGPYANPKYGENAVEVVEPEAAVYGCRMRVDGGPLLGSFKLTRAPDGGWLISGYELEAEKCRR</sequence>
<feature type="transmembrane region" description="Helical" evidence="1">
    <location>
        <begin position="27"/>
        <end position="45"/>
    </location>
</feature>
<dbReference type="Proteomes" id="UP001500979">
    <property type="component" value="Unassembled WGS sequence"/>
</dbReference>
<comment type="caution">
    <text evidence="2">The sequence shown here is derived from an EMBL/GenBank/DDBJ whole genome shotgun (WGS) entry which is preliminary data.</text>
</comment>
<evidence type="ECO:0008006" key="4">
    <source>
        <dbReference type="Google" id="ProtNLM"/>
    </source>
</evidence>
<reference evidence="2 3" key="1">
    <citation type="journal article" date="2019" name="Int. J. Syst. Evol. Microbiol.">
        <title>The Global Catalogue of Microorganisms (GCM) 10K type strain sequencing project: providing services to taxonomists for standard genome sequencing and annotation.</title>
        <authorList>
            <consortium name="The Broad Institute Genomics Platform"/>
            <consortium name="The Broad Institute Genome Sequencing Center for Infectious Disease"/>
            <person name="Wu L."/>
            <person name="Ma J."/>
        </authorList>
    </citation>
    <scope>NUCLEOTIDE SEQUENCE [LARGE SCALE GENOMIC DNA]</scope>
    <source>
        <strain evidence="2 3">JCM 9383</strain>
    </source>
</reference>
<organism evidence="2 3">
    <name type="scientific">Saccharopolyspora taberi</name>
    <dbReference type="NCBI Taxonomy" id="60895"/>
    <lineage>
        <taxon>Bacteria</taxon>
        <taxon>Bacillati</taxon>
        <taxon>Actinomycetota</taxon>
        <taxon>Actinomycetes</taxon>
        <taxon>Pseudonocardiales</taxon>
        <taxon>Pseudonocardiaceae</taxon>
        <taxon>Saccharopolyspora</taxon>
    </lineage>
</organism>
<dbReference type="RefSeq" id="WP_344683879.1">
    <property type="nucleotide sequence ID" value="NZ_BAAAUX010000020.1"/>
</dbReference>
<name>A0ABN3VKH5_9PSEU</name>